<evidence type="ECO:0000256" key="7">
    <source>
        <dbReference type="HAMAP-Rule" id="MF_02065"/>
    </source>
</evidence>
<comment type="similarity">
    <text evidence="7">Belongs to the transglycosylase MltG family.</text>
</comment>
<dbReference type="CDD" id="cd08010">
    <property type="entry name" value="MltG_like"/>
    <property type="match status" value="1"/>
</dbReference>
<dbReference type="InterPro" id="IPR003770">
    <property type="entry name" value="MLTG-like"/>
</dbReference>
<dbReference type="NCBIfam" id="TIGR00247">
    <property type="entry name" value="endolytic transglycosylase MltG"/>
    <property type="match status" value="1"/>
</dbReference>
<dbReference type="Gene3D" id="3.30.160.60">
    <property type="entry name" value="Classic Zinc Finger"/>
    <property type="match status" value="1"/>
</dbReference>
<dbReference type="RefSeq" id="WP_173765137.1">
    <property type="nucleotide sequence ID" value="NZ_CP048836.1"/>
</dbReference>
<evidence type="ECO:0000313" key="9">
    <source>
        <dbReference type="Proteomes" id="UP000501991"/>
    </source>
</evidence>
<dbReference type="PANTHER" id="PTHR30518">
    <property type="entry name" value="ENDOLYTIC MUREIN TRANSGLYCOSYLASE"/>
    <property type="match status" value="1"/>
</dbReference>
<protein>
    <recommendedName>
        <fullName evidence="7">Endolytic murein transglycosylase</fullName>
        <ecNumber evidence="7">4.2.2.29</ecNumber>
    </recommendedName>
    <alternativeName>
        <fullName evidence="7">Peptidoglycan lytic transglycosylase</fullName>
    </alternativeName>
    <alternativeName>
        <fullName evidence="7">Peptidoglycan polymerization terminase</fullName>
    </alternativeName>
</protein>
<dbReference type="AlphaFoldDB" id="A0A6C1B2S5"/>
<evidence type="ECO:0000256" key="5">
    <source>
        <dbReference type="ARBA" id="ARBA00023239"/>
    </source>
</evidence>
<dbReference type="EMBL" id="CP048836">
    <property type="protein sequence ID" value="QID17951.1"/>
    <property type="molecule type" value="Genomic_DNA"/>
</dbReference>
<name>A0A6C1B2S5_9RHOO</name>
<comment type="catalytic activity">
    <reaction evidence="7">
        <text>a peptidoglycan chain = a peptidoglycan chain with N-acetyl-1,6-anhydromuramyl-[peptide] at the reducing end + a peptidoglycan chain with N-acetylglucosamine at the non-reducing end.</text>
        <dbReference type="EC" id="4.2.2.29"/>
    </reaction>
</comment>
<organism evidence="8 9">
    <name type="scientific">Nitrogeniibacter mangrovi</name>
    <dbReference type="NCBI Taxonomy" id="2016596"/>
    <lineage>
        <taxon>Bacteria</taxon>
        <taxon>Pseudomonadati</taxon>
        <taxon>Pseudomonadota</taxon>
        <taxon>Betaproteobacteria</taxon>
        <taxon>Rhodocyclales</taxon>
        <taxon>Zoogloeaceae</taxon>
        <taxon>Nitrogeniibacter</taxon>
    </lineage>
</organism>
<dbReference type="PANTHER" id="PTHR30518:SF2">
    <property type="entry name" value="ENDOLYTIC MUREIN TRANSGLYCOSYLASE"/>
    <property type="match status" value="1"/>
</dbReference>
<evidence type="ECO:0000256" key="1">
    <source>
        <dbReference type="ARBA" id="ARBA00022475"/>
    </source>
</evidence>
<dbReference type="Pfam" id="PF02618">
    <property type="entry name" value="YceG"/>
    <property type="match status" value="1"/>
</dbReference>
<keyword evidence="5 7" id="KW-0456">Lyase</keyword>
<accession>A0A6C1B2S5</accession>
<comment type="function">
    <text evidence="7">Functions as a peptidoglycan terminase that cleaves nascent peptidoglycan strands endolytically to terminate their elongation.</text>
</comment>
<dbReference type="GO" id="GO:0009252">
    <property type="term" value="P:peptidoglycan biosynthetic process"/>
    <property type="evidence" value="ECO:0007669"/>
    <property type="project" value="UniProtKB-UniRule"/>
</dbReference>
<sequence length="331" mass="36801">MKKRFLLLALLLPILVLGGLAGALVWYADQPLAVRGDSVEVTLPRGTAMRQVAQLVVDGGVAVNASALYWMARLGGHAGRIKAGSYEIHDGVTPRELIDKFVRGDVVLRSVALIEGWTFRQVRATLDANPDLSHDSRALSDAEILRRIGAEETQPEGLFFPDTYRFHQGESDLDVLQRAYAQMHAHLEHAWANRADDLPFKSPYEALTLASIVEKETGKVDDRPLIASVFVNRLRAGMLLQTDPTIIYGLGERFDGNLRKRDLMRDSPYNTYTRPGLPPTPIAMPGLAALKAVLNPPESRFYYFVARGDGSSHFSRSLAEHNRAVREYQLK</sequence>
<keyword evidence="2 7" id="KW-0812">Transmembrane</keyword>
<feature type="site" description="Important for catalytic activity" evidence="7">
    <location>
        <position position="216"/>
    </location>
</feature>
<proteinExistence type="inferred from homology"/>
<dbReference type="GO" id="GO:0005886">
    <property type="term" value="C:plasma membrane"/>
    <property type="evidence" value="ECO:0007669"/>
    <property type="project" value="UniProtKB-UniRule"/>
</dbReference>
<dbReference type="GO" id="GO:0008932">
    <property type="term" value="F:lytic endotransglycosylase activity"/>
    <property type="evidence" value="ECO:0007669"/>
    <property type="project" value="UniProtKB-UniRule"/>
</dbReference>
<evidence type="ECO:0000313" key="8">
    <source>
        <dbReference type="EMBL" id="QID17951.1"/>
    </source>
</evidence>
<evidence type="ECO:0000256" key="6">
    <source>
        <dbReference type="ARBA" id="ARBA00023316"/>
    </source>
</evidence>
<dbReference type="GO" id="GO:0071555">
    <property type="term" value="P:cell wall organization"/>
    <property type="evidence" value="ECO:0007669"/>
    <property type="project" value="UniProtKB-KW"/>
</dbReference>
<keyword evidence="9" id="KW-1185">Reference proteome</keyword>
<keyword evidence="4 7" id="KW-0472">Membrane</keyword>
<keyword evidence="3 7" id="KW-1133">Transmembrane helix</keyword>
<dbReference type="Proteomes" id="UP000501991">
    <property type="component" value="Chromosome"/>
</dbReference>
<evidence type="ECO:0000256" key="4">
    <source>
        <dbReference type="ARBA" id="ARBA00023136"/>
    </source>
</evidence>
<evidence type="ECO:0000256" key="2">
    <source>
        <dbReference type="ARBA" id="ARBA00022692"/>
    </source>
</evidence>
<gene>
    <name evidence="7 8" type="primary">mltG</name>
    <name evidence="8" type="ORF">G3580_10040</name>
</gene>
<keyword evidence="6 7" id="KW-0961">Cell wall biogenesis/degradation</keyword>
<keyword evidence="7" id="KW-0997">Cell inner membrane</keyword>
<dbReference type="EC" id="4.2.2.29" evidence="7"/>
<reference evidence="8 9" key="1">
    <citation type="submission" date="2020-02" db="EMBL/GenBank/DDBJ databases">
        <title>Nitrogenibacter mangrovi gen. nov., sp. nov. isolated from mangrove sediment, a denitrifying betaproteobacterium.</title>
        <authorList>
            <person name="Liao H."/>
            <person name="Tian Y."/>
        </authorList>
    </citation>
    <scope>NUCLEOTIDE SEQUENCE [LARGE SCALE GENOMIC DNA]</scope>
    <source>
        <strain evidence="8 9">M9-3-2</strain>
    </source>
</reference>
<dbReference type="HAMAP" id="MF_02065">
    <property type="entry name" value="MltG"/>
    <property type="match status" value="1"/>
</dbReference>
<keyword evidence="1 7" id="KW-1003">Cell membrane</keyword>
<evidence type="ECO:0000256" key="3">
    <source>
        <dbReference type="ARBA" id="ARBA00022989"/>
    </source>
</evidence>
<dbReference type="KEGG" id="azq:G3580_10040"/>
<dbReference type="Gene3D" id="3.30.1490.480">
    <property type="entry name" value="Endolytic murein transglycosylase"/>
    <property type="match status" value="1"/>
</dbReference>